<evidence type="ECO:0000313" key="1">
    <source>
        <dbReference type="EMBL" id="OPL33902.1"/>
    </source>
</evidence>
<organism evidence="1 2">
    <name type="scientific">Mytilus galloprovincialis</name>
    <name type="common">Mediterranean mussel</name>
    <dbReference type="NCBI Taxonomy" id="29158"/>
    <lineage>
        <taxon>Eukaryota</taxon>
        <taxon>Metazoa</taxon>
        <taxon>Spiralia</taxon>
        <taxon>Lophotrochozoa</taxon>
        <taxon>Mollusca</taxon>
        <taxon>Bivalvia</taxon>
        <taxon>Autobranchia</taxon>
        <taxon>Pteriomorphia</taxon>
        <taxon>Mytilida</taxon>
        <taxon>Mytiloidea</taxon>
        <taxon>Mytilidae</taxon>
        <taxon>Mytilinae</taxon>
        <taxon>Mytilus</taxon>
    </lineage>
</organism>
<proteinExistence type="predicted"/>
<dbReference type="InterPro" id="IPR013320">
    <property type="entry name" value="ConA-like_dom_sf"/>
</dbReference>
<reference evidence="1 2" key="1">
    <citation type="journal article" date="2016" name="PLoS ONE">
        <title>A First Insight into the Genome of the Filter-Feeder Mussel Mytilus galloprovincialis.</title>
        <authorList>
            <person name="Murgarella M."/>
            <person name="Puiu D."/>
            <person name="Novoa B."/>
            <person name="Figueras A."/>
            <person name="Posada D."/>
            <person name="Canchaya C."/>
        </authorList>
    </citation>
    <scope>NUCLEOTIDE SEQUENCE [LARGE SCALE GENOMIC DNA]</scope>
    <source>
        <tissue evidence="1">Muscle</tissue>
    </source>
</reference>
<feature type="non-terminal residue" evidence="1">
    <location>
        <position position="596"/>
    </location>
</feature>
<dbReference type="Gene3D" id="2.60.120.200">
    <property type="match status" value="1"/>
</dbReference>
<dbReference type="SMR" id="A0A3L5TVD4"/>
<feature type="non-terminal residue" evidence="1">
    <location>
        <position position="1"/>
    </location>
</feature>
<name>A0A3L5TVD4_MYTGA</name>
<comment type="caution">
    <text evidence="1">The sequence shown here is derived from an EMBL/GenBank/DDBJ whole genome shotgun (WGS) entry which is preliminary data.</text>
</comment>
<gene>
    <name evidence="1" type="ORF">AM593_01834</name>
</gene>
<accession>A0A3L5TVD4</accession>
<dbReference type="EMBL" id="KV581172">
    <property type="protein sequence ID" value="OPL33902.1"/>
    <property type="molecule type" value="Genomic_DNA"/>
</dbReference>
<dbReference type="AlphaFoldDB" id="A0A3L5TVD4"/>
<evidence type="ECO:0000313" key="2">
    <source>
        <dbReference type="Proteomes" id="UP000266721"/>
    </source>
</evidence>
<keyword evidence="2" id="KW-1185">Reference proteome</keyword>
<sequence>MNHFNHNFFQRLIAKDLSTLYLEFFKKRYDNVLLLSLYTTVISAREKLQLLIHYSYICFNSIINACHALPDLNSLDLFKDHPMDIGSLIPESLLRDSSLPSSLMGRDIKALSPLTGRDIQTLSPLTGRDIQTLSPLKGRDIQTSTVATTETVEFVPLSATKPATKAFFSMRNAEIVNPTQIQANTSKITVSPFPATVAPFRATEIVKTIPTSVATPPVKSSIITDTMVYKTKLKPSPSDLGFNGRVVHEFLPQNVWRDMKTQSNSLSDDFKDGFNVAGSSILLSDVFKQPWNRPNLNGGSFILQNRINKLKQKKKIRKQIIKNKQPSIEQLTNILKRENTLLNIALGLISKEKSFLKDSLFSRKNKCPYKPHSLNKKFFMEKVKDNGWIKRRCALGTAYDQDTCECSINIGYQPEGCKPEVFMNFNKGAVVDLSSNEIPCGVEGVVSLSDLAYFNGASRIIIWRYTNFDFQHAMTLKFRFKSEAKSRSKPHPLITNCGTGQEEPSFGVILNSFADVLTFFVKTTESEIKFLTFKINPMEWNDVIYSYDGEHLTGKVNGLEKRESVNGNVEIRSAEMMFGHCERYGYFKGFLDDVSN</sequence>
<dbReference type="Proteomes" id="UP000266721">
    <property type="component" value="Unassembled WGS sequence"/>
</dbReference>
<dbReference type="SUPFAM" id="SSF49899">
    <property type="entry name" value="Concanavalin A-like lectins/glucanases"/>
    <property type="match status" value="1"/>
</dbReference>
<protein>
    <submittedName>
        <fullName evidence="1">Uncharacterized protein</fullName>
    </submittedName>
</protein>